<organism evidence="14 15">
    <name type="scientific">Cyanoderma ruficeps</name>
    <name type="common">rufous-capped babbler</name>
    <dbReference type="NCBI Taxonomy" id="181631"/>
    <lineage>
        <taxon>Eukaryota</taxon>
        <taxon>Metazoa</taxon>
        <taxon>Chordata</taxon>
        <taxon>Craniata</taxon>
        <taxon>Vertebrata</taxon>
        <taxon>Euteleostomi</taxon>
        <taxon>Archelosauria</taxon>
        <taxon>Archosauria</taxon>
        <taxon>Dinosauria</taxon>
        <taxon>Saurischia</taxon>
        <taxon>Theropoda</taxon>
        <taxon>Coelurosauria</taxon>
        <taxon>Aves</taxon>
        <taxon>Neognathae</taxon>
        <taxon>Neoaves</taxon>
        <taxon>Telluraves</taxon>
        <taxon>Australaves</taxon>
        <taxon>Passeriformes</taxon>
        <taxon>Sylvioidea</taxon>
        <taxon>Timaliidae</taxon>
        <taxon>Cyanoderma</taxon>
    </lineage>
</organism>
<dbReference type="InterPro" id="IPR017441">
    <property type="entry name" value="Protein_kinase_ATP_BS"/>
</dbReference>
<evidence type="ECO:0000313" key="14">
    <source>
        <dbReference type="Ensembl" id="ENSCRFP00000018527.1"/>
    </source>
</evidence>
<dbReference type="InterPro" id="IPR008271">
    <property type="entry name" value="Ser/Thr_kinase_AS"/>
</dbReference>
<evidence type="ECO:0000256" key="7">
    <source>
        <dbReference type="ARBA" id="ARBA00022840"/>
    </source>
</evidence>
<evidence type="ECO:0000256" key="4">
    <source>
        <dbReference type="ARBA" id="ARBA00022679"/>
    </source>
</evidence>
<dbReference type="AlphaFoldDB" id="A0A8C3XGQ0"/>
<accession>A0A8C3XGQ0</accession>
<dbReference type="Pfam" id="PF00780">
    <property type="entry name" value="CNH"/>
    <property type="match status" value="1"/>
</dbReference>
<dbReference type="PANTHER" id="PTHR47096">
    <property type="entry name" value="MISSHAPEN LIKE KINASE 1"/>
    <property type="match status" value="1"/>
</dbReference>
<feature type="region of interest" description="Disordered" evidence="11">
    <location>
        <begin position="348"/>
        <end position="367"/>
    </location>
</feature>
<evidence type="ECO:0000256" key="5">
    <source>
        <dbReference type="ARBA" id="ARBA00022741"/>
    </source>
</evidence>
<dbReference type="Proteomes" id="UP000694396">
    <property type="component" value="Unplaced"/>
</dbReference>
<dbReference type="GO" id="GO:0004674">
    <property type="term" value="F:protein serine/threonine kinase activity"/>
    <property type="evidence" value="ECO:0007669"/>
    <property type="project" value="UniProtKB-KW"/>
</dbReference>
<evidence type="ECO:0000256" key="1">
    <source>
        <dbReference type="ARBA" id="ARBA00008874"/>
    </source>
</evidence>
<dbReference type="GO" id="GO:0005829">
    <property type="term" value="C:cytosol"/>
    <property type="evidence" value="ECO:0007669"/>
    <property type="project" value="TreeGrafter"/>
</dbReference>
<evidence type="ECO:0000256" key="10">
    <source>
        <dbReference type="PROSITE-ProRule" id="PRU10141"/>
    </source>
</evidence>
<dbReference type="PROSITE" id="PS50011">
    <property type="entry name" value="PROTEIN_KINASE_DOM"/>
    <property type="match status" value="1"/>
</dbReference>
<dbReference type="InterPro" id="IPR000719">
    <property type="entry name" value="Prot_kinase_dom"/>
</dbReference>
<dbReference type="FunFam" id="1.10.510.10:FF:000003">
    <property type="entry name" value="TRAF2 and NCK-interacting protein kinase isoform 4"/>
    <property type="match status" value="1"/>
</dbReference>
<feature type="region of interest" description="Disordered" evidence="11">
    <location>
        <begin position="380"/>
        <end position="412"/>
    </location>
</feature>
<feature type="compositionally biased region" description="Acidic residues" evidence="11">
    <location>
        <begin position="304"/>
        <end position="326"/>
    </location>
</feature>
<protein>
    <recommendedName>
        <fullName evidence="2">non-specific serine/threonine protein kinase</fullName>
        <ecNumber evidence="2">2.7.11.1</ecNumber>
    </recommendedName>
</protein>
<keyword evidence="5 10" id="KW-0547">Nucleotide-binding</keyword>
<evidence type="ECO:0000256" key="11">
    <source>
        <dbReference type="SAM" id="MobiDB-lite"/>
    </source>
</evidence>
<dbReference type="InterPro" id="IPR011009">
    <property type="entry name" value="Kinase-like_dom_sf"/>
</dbReference>
<evidence type="ECO:0000256" key="2">
    <source>
        <dbReference type="ARBA" id="ARBA00012513"/>
    </source>
</evidence>
<name>A0A8C3XGQ0_9PASS</name>
<evidence type="ECO:0000256" key="3">
    <source>
        <dbReference type="ARBA" id="ARBA00022527"/>
    </source>
</evidence>
<keyword evidence="4" id="KW-0808">Transferase</keyword>
<dbReference type="CDD" id="cd22265">
    <property type="entry name" value="UDM1_RNF168"/>
    <property type="match status" value="1"/>
</dbReference>
<dbReference type="Gene3D" id="3.30.200.20">
    <property type="entry name" value="Phosphorylase Kinase, domain 1"/>
    <property type="match status" value="1"/>
</dbReference>
<dbReference type="SUPFAM" id="SSF56112">
    <property type="entry name" value="Protein kinase-like (PK-like)"/>
    <property type="match status" value="1"/>
</dbReference>
<evidence type="ECO:0000256" key="6">
    <source>
        <dbReference type="ARBA" id="ARBA00022777"/>
    </source>
</evidence>
<dbReference type="PANTHER" id="PTHR47096:SF1">
    <property type="entry name" value="MISSHAPEN LIKE KINASE 1"/>
    <property type="match status" value="1"/>
</dbReference>
<dbReference type="Gene3D" id="1.10.510.10">
    <property type="entry name" value="Transferase(Phosphotransferase) domain 1"/>
    <property type="match status" value="1"/>
</dbReference>
<feature type="binding site" evidence="10">
    <location>
        <position position="41"/>
    </location>
    <ligand>
        <name>ATP</name>
        <dbReference type="ChEBI" id="CHEBI:30616"/>
    </ligand>
</feature>
<keyword evidence="15" id="KW-1185">Reference proteome</keyword>
<evidence type="ECO:0000259" key="12">
    <source>
        <dbReference type="PROSITE" id="PS50011"/>
    </source>
</evidence>
<dbReference type="PROSITE" id="PS00107">
    <property type="entry name" value="PROTEIN_KINASE_ATP"/>
    <property type="match status" value="1"/>
</dbReference>
<dbReference type="EC" id="2.7.11.1" evidence="2"/>
<proteinExistence type="inferred from homology"/>
<dbReference type="InterPro" id="IPR051700">
    <property type="entry name" value="STE20_Ser-Thr_kinase"/>
</dbReference>
<dbReference type="PROSITE" id="PS00108">
    <property type="entry name" value="PROTEIN_KINASE_ST"/>
    <property type="match status" value="1"/>
</dbReference>
<keyword evidence="6" id="KW-0418">Kinase</keyword>
<dbReference type="FunFam" id="3.30.200.20:FF:000006">
    <property type="entry name" value="TRAF2 and NCK-interacting protein kinase isoform 4"/>
    <property type="match status" value="1"/>
</dbReference>
<dbReference type="Pfam" id="PF00069">
    <property type="entry name" value="Pkinase"/>
    <property type="match status" value="1"/>
</dbReference>
<evidence type="ECO:0000256" key="9">
    <source>
        <dbReference type="ARBA" id="ARBA00048679"/>
    </source>
</evidence>
<comment type="similarity">
    <text evidence="1">Belongs to the protein kinase superfamily. STE Ser/Thr protein kinase family. STE20 subfamily.</text>
</comment>
<feature type="domain" description="CNH" evidence="13">
    <location>
        <begin position="477"/>
        <end position="764"/>
    </location>
</feature>
<comment type="catalytic activity">
    <reaction evidence="9">
        <text>L-seryl-[protein] + ATP = O-phospho-L-seryl-[protein] + ADP + H(+)</text>
        <dbReference type="Rhea" id="RHEA:17989"/>
        <dbReference type="Rhea" id="RHEA-COMP:9863"/>
        <dbReference type="Rhea" id="RHEA-COMP:11604"/>
        <dbReference type="ChEBI" id="CHEBI:15378"/>
        <dbReference type="ChEBI" id="CHEBI:29999"/>
        <dbReference type="ChEBI" id="CHEBI:30616"/>
        <dbReference type="ChEBI" id="CHEBI:83421"/>
        <dbReference type="ChEBI" id="CHEBI:456216"/>
        <dbReference type="EC" id="2.7.11.1"/>
    </reaction>
</comment>
<evidence type="ECO:0000256" key="8">
    <source>
        <dbReference type="ARBA" id="ARBA00047899"/>
    </source>
</evidence>
<reference evidence="14" key="2">
    <citation type="submission" date="2025-09" db="UniProtKB">
        <authorList>
            <consortium name="Ensembl"/>
        </authorList>
    </citation>
    <scope>IDENTIFICATION</scope>
</reference>
<feature type="region of interest" description="Disordered" evidence="11">
    <location>
        <begin position="293"/>
        <end position="337"/>
    </location>
</feature>
<dbReference type="Ensembl" id="ENSCRFT00000019148.1">
    <property type="protein sequence ID" value="ENSCRFP00000018527.1"/>
    <property type="gene ID" value="ENSCRFG00000002743.1"/>
</dbReference>
<keyword evidence="7 10" id="KW-0067">ATP-binding</keyword>
<evidence type="ECO:0000259" key="13">
    <source>
        <dbReference type="PROSITE" id="PS50219"/>
    </source>
</evidence>
<dbReference type="SMART" id="SM00220">
    <property type="entry name" value="S_TKc"/>
    <property type="match status" value="1"/>
</dbReference>
<evidence type="ECO:0000313" key="15">
    <source>
        <dbReference type="Proteomes" id="UP000694396"/>
    </source>
</evidence>
<dbReference type="PROSITE" id="PS50219">
    <property type="entry name" value="CNH"/>
    <property type="match status" value="1"/>
</dbReference>
<sequence>TLSDTMDPAGIFELVQVVGNGTYGQVYKGRHVKTGQLAAIKVMNVTENEEEEIKLEINMLKKYSHHRNIATYYGAFVKKSPAGQDDQLWLVMEYCGAGSVTDLVKKTKGNCFKEDWIAYICREVLRGLAHLHAHHVIHRDIKGQNVLLTENAEVKLVDFGVSAQLDRTVGRRNTFIGTPYWMAPEVIACEENPDSTYDYRSDLWSLGITAIEMAEGAPPLCDMHPMRALFLIPRNPPPKLKSRKWSKKFLNFVESCLVKHYLHRPSTETLLKHSFIRDMQNERQVRIMLKDHLDRTRKKKGEKEETDYDYSGSEEEDDELNEDEGEPSSIVNLPGESTLRREFLRLQQENKNRSDPHRQQQQLKDQEKYKKQLLAERQKRIEQQKEQRRRLEDHQRREQELRRQQESEQRWPEVKVTAAKHSHFPQLCVSFIPASSAKPEPVRRENARKGSVVNVNPTNIRPQSDSPEIRKYKKKFNSEVLCAALWGVNLLVGTENGLWLLDRSGQGRVYTLITRRRFQQMDVLEGLNVLITISGKKNKLRVYYLSWLRNKILRNDPEVEKRQGWVSVGDLEGCVHYKVVKYERIKFLVIALKNSVEVYAWAPKPYHKFMAFKSFTSLHHKPLSVDLSVENGQRLKVIYGSVVGFHAIDVDSGSVYDLYLPTHIQGTIRPHAIIILPNTSGMELLLTYEDEGIYIDIYGHFTKETVLQWGEMPASVAYLQSNQVMGWGEKAIELRSVETGNLEGVFMHKKAQKLKFLCERNDKVFFASVQSGGSSQIYFMTLGQNVLFNW</sequence>
<comment type="catalytic activity">
    <reaction evidence="8">
        <text>L-threonyl-[protein] + ATP = O-phospho-L-threonyl-[protein] + ADP + H(+)</text>
        <dbReference type="Rhea" id="RHEA:46608"/>
        <dbReference type="Rhea" id="RHEA-COMP:11060"/>
        <dbReference type="Rhea" id="RHEA-COMP:11605"/>
        <dbReference type="ChEBI" id="CHEBI:15378"/>
        <dbReference type="ChEBI" id="CHEBI:30013"/>
        <dbReference type="ChEBI" id="CHEBI:30616"/>
        <dbReference type="ChEBI" id="CHEBI:61977"/>
        <dbReference type="ChEBI" id="CHEBI:456216"/>
        <dbReference type="EC" id="2.7.11.1"/>
    </reaction>
</comment>
<feature type="domain" description="Protein kinase" evidence="12">
    <location>
        <begin position="12"/>
        <end position="276"/>
    </location>
</feature>
<reference evidence="14" key="1">
    <citation type="submission" date="2025-08" db="UniProtKB">
        <authorList>
            <consortium name="Ensembl"/>
        </authorList>
    </citation>
    <scope>IDENTIFICATION</scope>
</reference>
<dbReference type="InterPro" id="IPR001180">
    <property type="entry name" value="CNH_dom"/>
</dbReference>
<dbReference type="GO" id="GO:0005524">
    <property type="term" value="F:ATP binding"/>
    <property type="evidence" value="ECO:0007669"/>
    <property type="project" value="UniProtKB-UniRule"/>
</dbReference>
<dbReference type="SMART" id="SM00036">
    <property type="entry name" value="CNH"/>
    <property type="match status" value="1"/>
</dbReference>
<keyword evidence="3" id="KW-0723">Serine/threonine-protein kinase</keyword>